<name>A0A327QKI9_9FLAO</name>
<evidence type="ECO:0000313" key="2">
    <source>
        <dbReference type="Proteomes" id="UP000249696"/>
    </source>
</evidence>
<organism evidence="1 2">
    <name type="scientific">Arenibacter echinorum</name>
    <dbReference type="NCBI Taxonomy" id="440515"/>
    <lineage>
        <taxon>Bacteria</taxon>
        <taxon>Pseudomonadati</taxon>
        <taxon>Bacteroidota</taxon>
        <taxon>Flavobacteriia</taxon>
        <taxon>Flavobacteriales</taxon>
        <taxon>Flavobacteriaceae</taxon>
        <taxon>Arenibacter</taxon>
    </lineage>
</organism>
<dbReference type="EMBL" id="QLLN01000013">
    <property type="protein sequence ID" value="RAJ04811.1"/>
    <property type="molecule type" value="Genomic_DNA"/>
</dbReference>
<sequence length="177" mass="21188">MITEYKKVSKADLSDGQKYFYEYTEQAFNAVLNIDEWIQKSPEEKQSYRIFQVEKMRSRNEDVTKNLLEIELYAKVKEVIPYAMASSYVINNQKKHLTQDLIEFCERQLEIIDENKKVMELPNKLDLEKAFECYFNHIKPDRIPSLKSYKQPEVQNKIGELYNLFERIITTYNNGYN</sequence>
<protein>
    <submittedName>
        <fullName evidence="1">Uncharacterized protein</fullName>
    </submittedName>
</protein>
<gene>
    <name evidence="1" type="ORF">LV92_04330</name>
</gene>
<accession>A0A327QKI9</accession>
<proteinExistence type="predicted"/>
<keyword evidence="2" id="KW-1185">Reference proteome</keyword>
<comment type="caution">
    <text evidence="1">The sequence shown here is derived from an EMBL/GenBank/DDBJ whole genome shotgun (WGS) entry which is preliminary data.</text>
</comment>
<reference evidence="1 2" key="1">
    <citation type="submission" date="2018-06" db="EMBL/GenBank/DDBJ databases">
        <title>Genomic Encyclopedia of Archaeal and Bacterial Type Strains, Phase II (KMG-II): from individual species to whole genera.</title>
        <authorList>
            <person name="Goeker M."/>
        </authorList>
    </citation>
    <scope>NUCLEOTIDE SEQUENCE [LARGE SCALE GENOMIC DNA]</scope>
    <source>
        <strain evidence="1 2">DSM 23522</strain>
    </source>
</reference>
<evidence type="ECO:0000313" key="1">
    <source>
        <dbReference type="EMBL" id="RAJ04811.1"/>
    </source>
</evidence>
<dbReference type="Proteomes" id="UP000249696">
    <property type="component" value="Unassembled WGS sequence"/>
</dbReference>
<dbReference type="AlphaFoldDB" id="A0A327QKI9"/>